<dbReference type="InterPro" id="IPR050447">
    <property type="entry name" value="Erg6_SMT_methyltransf"/>
</dbReference>
<evidence type="ECO:0000259" key="3">
    <source>
        <dbReference type="Pfam" id="PF08241"/>
    </source>
</evidence>
<reference evidence="4" key="1">
    <citation type="submission" date="2016-03" db="EMBL/GenBank/DDBJ databases">
        <title>Draft genome sequence of Rosellinia necatrix.</title>
        <authorList>
            <person name="Kanematsu S."/>
        </authorList>
    </citation>
    <scope>NUCLEOTIDE SEQUENCE [LARGE SCALE GENOMIC DNA]</scope>
    <source>
        <strain evidence="4">W97</strain>
    </source>
</reference>
<dbReference type="EMBL" id="DF977514">
    <property type="protein sequence ID" value="GAP91680.1"/>
    <property type="molecule type" value="Genomic_DNA"/>
</dbReference>
<proteinExistence type="predicted"/>
<keyword evidence="4" id="KW-0489">Methyltransferase</keyword>
<dbReference type="PANTHER" id="PTHR44068:SF4">
    <property type="entry name" value="S-ADENOSYL-METHIONINE-STEROL-C-METHYLTRANSFERAS (AFU_ORTHOLOGUE AFUA_4G09190)"/>
    <property type="match status" value="1"/>
</dbReference>
<dbReference type="Gene3D" id="3.40.50.150">
    <property type="entry name" value="Vaccinia Virus protein VP39"/>
    <property type="match status" value="1"/>
</dbReference>
<gene>
    <name evidence="4" type="ORF">SAMD00023353_6900420</name>
</gene>
<dbReference type="GO" id="GO:0006696">
    <property type="term" value="P:ergosterol biosynthetic process"/>
    <property type="evidence" value="ECO:0007669"/>
    <property type="project" value="TreeGrafter"/>
</dbReference>
<dbReference type="CDD" id="cd02440">
    <property type="entry name" value="AdoMet_MTases"/>
    <property type="match status" value="1"/>
</dbReference>
<organism evidence="4">
    <name type="scientific">Rosellinia necatrix</name>
    <name type="common">White root-rot fungus</name>
    <dbReference type="NCBI Taxonomy" id="77044"/>
    <lineage>
        <taxon>Eukaryota</taxon>
        <taxon>Fungi</taxon>
        <taxon>Dikarya</taxon>
        <taxon>Ascomycota</taxon>
        <taxon>Pezizomycotina</taxon>
        <taxon>Sordariomycetes</taxon>
        <taxon>Xylariomycetidae</taxon>
        <taxon>Xylariales</taxon>
        <taxon>Xylariaceae</taxon>
        <taxon>Rosellinia</taxon>
    </lineage>
</organism>
<evidence type="ECO:0000313" key="4">
    <source>
        <dbReference type="EMBL" id="GAP91680.1"/>
    </source>
</evidence>
<accession>A0A1W2TT13</accession>
<keyword evidence="5" id="KW-1185">Reference proteome</keyword>
<protein>
    <submittedName>
        <fullName evidence="4">Putative S-adenosyl-methionine-sterol-C-methyltransferase</fullName>
        <ecNumber evidence="4">2.1.1.41</ecNumber>
    </submittedName>
</protein>
<dbReference type="Proteomes" id="UP000054516">
    <property type="component" value="Unassembled WGS sequence"/>
</dbReference>
<dbReference type="OMA" id="KMDNMRL"/>
<feature type="compositionally biased region" description="Basic and acidic residues" evidence="2">
    <location>
        <begin position="1"/>
        <end position="14"/>
    </location>
</feature>
<dbReference type="GO" id="GO:0032259">
    <property type="term" value="P:methylation"/>
    <property type="evidence" value="ECO:0007669"/>
    <property type="project" value="UniProtKB-KW"/>
</dbReference>
<dbReference type="Pfam" id="PF08241">
    <property type="entry name" value="Methyltransf_11"/>
    <property type="match status" value="1"/>
</dbReference>
<dbReference type="GO" id="GO:0003838">
    <property type="term" value="F:sterol 24-C-methyltransferase activity"/>
    <property type="evidence" value="ECO:0007669"/>
    <property type="project" value="UniProtKB-EC"/>
</dbReference>
<dbReference type="PANTHER" id="PTHR44068">
    <property type="entry name" value="ZGC:194242"/>
    <property type="match status" value="1"/>
</dbReference>
<dbReference type="AlphaFoldDB" id="A0A1W2TT13"/>
<evidence type="ECO:0000256" key="1">
    <source>
        <dbReference type="ARBA" id="ARBA00022679"/>
    </source>
</evidence>
<dbReference type="STRING" id="77044.A0A1W2TT13"/>
<feature type="domain" description="Methyltransferase type 11" evidence="3">
    <location>
        <begin position="195"/>
        <end position="292"/>
    </location>
</feature>
<feature type="region of interest" description="Disordered" evidence="2">
    <location>
        <begin position="1"/>
        <end position="78"/>
    </location>
</feature>
<feature type="compositionally biased region" description="Basic and acidic residues" evidence="2">
    <location>
        <begin position="30"/>
        <end position="47"/>
    </location>
</feature>
<dbReference type="SUPFAM" id="SSF53335">
    <property type="entry name" value="S-adenosyl-L-methionine-dependent methyltransferases"/>
    <property type="match status" value="1"/>
</dbReference>
<dbReference type="InterPro" id="IPR013216">
    <property type="entry name" value="Methyltransf_11"/>
</dbReference>
<dbReference type="OrthoDB" id="540004at2759"/>
<name>A0A1W2TT13_ROSNE</name>
<evidence type="ECO:0000256" key="2">
    <source>
        <dbReference type="SAM" id="MobiDB-lite"/>
    </source>
</evidence>
<keyword evidence="1 4" id="KW-0808">Transferase</keyword>
<sequence>MPTSDVHVKGRERVALGPTKAFAPGNGRNDSSDSSRISDDTSLEKPMVRKRQILSRKSPSGKARKDGKGDGEDGYVVDRSASPNRLKTFVRAFRRIHGLTPQEVDDFMASYKIYNLDWADEAAMAAALGPDYREQVGRSLAAYYSVINHLCSLGDVEKMYIPPLMNRTASVRDNQLLCEESIAREIGLAPGMRVLDLGCGRGRVAAHMTSFSGARVTGINIDADQVAQAREYNTKMGFDNEFLVHDQNALPLPFADESFDAFYEIQALSLCRDPAALFREIHRVLRPGARFLLLDWVRLPAYDASDPSHAALMARVKPLIGAVGTPTPADLEAALRGAGFDVRLSDNPSLDGLQAGLIAKVDVYFRSVRRLLHGLVRLRALPRHFTTLFDRLCLDGAAFVEMDARRLSTTTYRIVAEKKPTIPAETKKENVNP</sequence>
<dbReference type="GO" id="GO:0005783">
    <property type="term" value="C:endoplasmic reticulum"/>
    <property type="evidence" value="ECO:0007669"/>
    <property type="project" value="TreeGrafter"/>
</dbReference>
<dbReference type="InterPro" id="IPR029063">
    <property type="entry name" value="SAM-dependent_MTases_sf"/>
</dbReference>
<dbReference type="EC" id="2.1.1.41" evidence="4"/>
<evidence type="ECO:0000313" key="5">
    <source>
        <dbReference type="Proteomes" id="UP000054516"/>
    </source>
</evidence>